<gene>
    <name evidence="2" type="ORF">E3O06_01345</name>
</gene>
<dbReference type="Proteomes" id="UP000298173">
    <property type="component" value="Unassembled WGS sequence"/>
</dbReference>
<sequence length="198" mass="22776">MPGTNPQDHLSSRAKELWLNEPDPGPRSARYAAADTNDADGDAPQPANTRRPVNWVSTLYGYEEFWRENGRSPRENTRNLATLPAEERRKGGWAGYQRKFEERLCRYQIIRLDLSPAFEWDPQENIWQKNFAAYVHHLQRTGNPPYLNGADPVEFALGRWFNRQLRQLQIDAQPKNRADQLAVLLALLSTTGAISHPR</sequence>
<evidence type="ECO:0000256" key="1">
    <source>
        <dbReference type="SAM" id="MobiDB-lite"/>
    </source>
</evidence>
<evidence type="ECO:0000313" key="2">
    <source>
        <dbReference type="EMBL" id="TFB76842.1"/>
    </source>
</evidence>
<feature type="region of interest" description="Disordered" evidence="1">
    <location>
        <begin position="1"/>
        <end position="51"/>
    </location>
</feature>
<name>A0A4V3I8X7_9MICO</name>
<dbReference type="OrthoDB" id="5107558at2"/>
<keyword evidence="3" id="KW-1185">Reference proteome</keyword>
<organism evidence="2 3">
    <name type="scientific">Cryobacterium glaciale</name>
    <dbReference type="NCBI Taxonomy" id="1259145"/>
    <lineage>
        <taxon>Bacteria</taxon>
        <taxon>Bacillati</taxon>
        <taxon>Actinomycetota</taxon>
        <taxon>Actinomycetes</taxon>
        <taxon>Micrococcales</taxon>
        <taxon>Microbacteriaceae</taxon>
        <taxon>Cryobacterium</taxon>
    </lineage>
</organism>
<proteinExistence type="predicted"/>
<evidence type="ECO:0008006" key="4">
    <source>
        <dbReference type="Google" id="ProtNLM"/>
    </source>
</evidence>
<dbReference type="EMBL" id="SOEY01000003">
    <property type="protein sequence ID" value="TFB76842.1"/>
    <property type="molecule type" value="Genomic_DNA"/>
</dbReference>
<comment type="caution">
    <text evidence="2">The sequence shown here is derived from an EMBL/GenBank/DDBJ whole genome shotgun (WGS) entry which is preliminary data.</text>
</comment>
<accession>A0A4V3I8X7</accession>
<reference evidence="2 3" key="1">
    <citation type="submission" date="2019-03" db="EMBL/GenBank/DDBJ databases">
        <title>Genomics of glacier-inhabiting Cryobacterium strains.</title>
        <authorList>
            <person name="Liu Q."/>
            <person name="Xin Y.-H."/>
        </authorList>
    </citation>
    <scope>NUCLEOTIDE SEQUENCE [LARGE SCALE GENOMIC DNA]</scope>
    <source>
        <strain evidence="2 3">HLT2-23</strain>
    </source>
</reference>
<dbReference type="AlphaFoldDB" id="A0A4V3I8X7"/>
<dbReference type="RefSeq" id="WP_134501244.1">
    <property type="nucleotide sequence ID" value="NZ_SOEY01000003.1"/>
</dbReference>
<evidence type="ECO:0000313" key="3">
    <source>
        <dbReference type="Proteomes" id="UP000298173"/>
    </source>
</evidence>
<protein>
    <recommendedName>
        <fullName evidence="4">Helicase-associated domain-containing protein</fullName>
    </recommendedName>
</protein>